<dbReference type="InterPro" id="IPR046539">
    <property type="entry name" value="DUF6604"/>
</dbReference>
<accession>E3RTN6</accession>
<feature type="domain" description="DUF6604" evidence="1">
    <location>
        <begin position="5"/>
        <end position="152"/>
    </location>
</feature>
<dbReference type="AlphaFoldDB" id="E3RTN6"/>
<dbReference type="EMBL" id="GL535020">
    <property type="protein sequence ID" value="EFQ90915.1"/>
    <property type="molecule type" value="Genomic_DNA"/>
</dbReference>
<dbReference type="OrthoDB" id="3793343at2759"/>
<organism evidence="3">
    <name type="scientific">Pyrenophora teres f. teres (strain 0-1)</name>
    <name type="common">Barley net blotch fungus</name>
    <name type="synonym">Drechslera teres f. teres</name>
    <dbReference type="NCBI Taxonomy" id="861557"/>
    <lineage>
        <taxon>Eukaryota</taxon>
        <taxon>Fungi</taxon>
        <taxon>Dikarya</taxon>
        <taxon>Ascomycota</taxon>
        <taxon>Pezizomycotina</taxon>
        <taxon>Dothideomycetes</taxon>
        <taxon>Pleosporomycetidae</taxon>
        <taxon>Pleosporales</taxon>
        <taxon>Pleosporineae</taxon>
        <taxon>Pleosporaceae</taxon>
        <taxon>Pyrenophora</taxon>
    </lineage>
</organism>
<evidence type="ECO:0000259" key="1">
    <source>
        <dbReference type="Pfam" id="PF20253"/>
    </source>
</evidence>
<evidence type="ECO:0000313" key="3">
    <source>
        <dbReference type="Proteomes" id="UP000001067"/>
    </source>
</evidence>
<reference evidence="2 3" key="1">
    <citation type="journal article" date="2010" name="Genome Biol.">
        <title>A first genome assembly of the barley fungal pathogen Pyrenophora teres f. teres.</title>
        <authorList>
            <person name="Ellwood S.R."/>
            <person name="Liu Z."/>
            <person name="Syme R.A."/>
            <person name="Lai Z."/>
            <person name="Hane J.K."/>
            <person name="Keiper F."/>
            <person name="Moffat C.S."/>
            <person name="Oliver R.P."/>
            <person name="Friesen T.L."/>
        </authorList>
    </citation>
    <scope>NUCLEOTIDE SEQUENCE [LARGE SCALE GENOMIC DNA]</scope>
    <source>
        <strain evidence="2 3">0-1</strain>
    </source>
</reference>
<dbReference type="Pfam" id="PF20253">
    <property type="entry name" value="DUF6604"/>
    <property type="match status" value="1"/>
</dbReference>
<sequence length="188" mass="21396">MYLGVFDRVILVRTKIAKRFVEKHLSDHGSNKRHSHFIGTLQEASKLLEPLITHLSLVSDHVKIQDRFAGLTVEETDSLDELIGEVKGKQPPKVDPILIEQDHDLANKFFLGIEISTKFEDVKLAMKEKTLAAPLKEYQTAFVKAAMDFQKLESAKQQFSAQNEKIVSIYQDLSKIIESHQRVALKDI</sequence>
<dbReference type="KEGG" id="pte:PTT_12390"/>
<keyword evidence="3" id="KW-1185">Reference proteome</keyword>
<evidence type="ECO:0000313" key="2">
    <source>
        <dbReference type="EMBL" id="EFQ90915.1"/>
    </source>
</evidence>
<dbReference type="HOGENOM" id="CLU_1441737_0_0_1"/>
<protein>
    <recommendedName>
        <fullName evidence="1">DUF6604 domain-containing protein</fullName>
    </recommendedName>
</protein>
<proteinExistence type="predicted"/>
<name>E3RTN6_PYRTT</name>
<gene>
    <name evidence="2" type="ORF">PTT_12390</name>
</gene>
<dbReference type="Proteomes" id="UP000001067">
    <property type="component" value="Unassembled WGS sequence"/>
</dbReference>